<sequence>MFEAVRAVMPGLAALAPKDACEVETIERLPMRSTVVWLDELQEKGN</sequence>
<proteinExistence type="predicted"/>
<protein>
    <submittedName>
        <fullName evidence="1">Uncharacterized protein</fullName>
    </submittedName>
</protein>
<dbReference type="EMBL" id="JAGFNS010000002">
    <property type="protein sequence ID" value="MBO3736597.1"/>
    <property type="molecule type" value="Genomic_DNA"/>
</dbReference>
<reference evidence="1 2" key="1">
    <citation type="submission" date="2021-03" db="EMBL/GenBank/DDBJ databases">
        <title>Actinoplanes flavus sp. nov., a novel actinomycete isolated from Coconut Palm rhizosphere soil.</title>
        <authorList>
            <person name="Luo X."/>
        </authorList>
    </citation>
    <scope>NUCLEOTIDE SEQUENCE [LARGE SCALE GENOMIC DNA]</scope>
    <source>
        <strain evidence="1 2">NEAU-H7</strain>
    </source>
</reference>
<dbReference type="RefSeq" id="WP_208465816.1">
    <property type="nucleotide sequence ID" value="NZ_JAGFNS010000002.1"/>
</dbReference>
<evidence type="ECO:0000313" key="2">
    <source>
        <dbReference type="Proteomes" id="UP000679690"/>
    </source>
</evidence>
<accession>A0ABS3UCV5</accession>
<organism evidence="1 2">
    <name type="scientific">Actinoplanes flavus</name>
    <dbReference type="NCBI Taxonomy" id="2820290"/>
    <lineage>
        <taxon>Bacteria</taxon>
        <taxon>Bacillati</taxon>
        <taxon>Actinomycetota</taxon>
        <taxon>Actinomycetes</taxon>
        <taxon>Micromonosporales</taxon>
        <taxon>Micromonosporaceae</taxon>
        <taxon>Actinoplanes</taxon>
    </lineage>
</organism>
<comment type="caution">
    <text evidence="1">The sequence shown here is derived from an EMBL/GenBank/DDBJ whole genome shotgun (WGS) entry which is preliminary data.</text>
</comment>
<gene>
    <name evidence="1" type="ORF">J5X75_03575</name>
</gene>
<keyword evidence="2" id="KW-1185">Reference proteome</keyword>
<dbReference type="Proteomes" id="UP000679690">
    <property type="component" value="Unassembled WGS sequence"/>
</dbReference>
<name>A0ABS3UCV5_9ACTN</name>
<evidence type="ECO:0000313" key="1">
    <source>
        <dbReference type="EMBL" id="MBO3736597.1"/>
    </source>
</evidence>